<evidence type="ECO:0000313" key="2">
    <source>
        <dbReference type="WBParaSite" id="PEQ_0000079901-mRNA-1"/>
    </source>
</evidence>
<name>A0A914R2G8_PAREQ</name>
<organism evidence="1 2">
    <name type="scientific">Parascaris equorum</name>
    <name type="common">Equine roundworm</name>
    <dbReference type="NCBI Taxonomy" id="6256"/>
    <lineage>
        <taxon>Eukaryota</taxon>
        <taxon>Metazoa</taxon>
        <taxon>Ecdysozoa</taxon>
        <taxon>Nematoda</taxon>
        <taxon>Chromadorea</taxon>
        <taxon>Rhabditida</taxon>
        <taxon>Spirurina</taxon>
        <taxon>Ascaridomorpha</taxon>
        <taxon>Ascaridoidea</taxon>
        <taxon>Ascarididae</taxon>
        <taxon>Parascaris</taxon>
    </lineage>
</organism>
<dbReference type="InterPro" id="IPR011989">
    <property type="entry name" value="ARM-like"/>
</dbReference>
<keyword evidence="1" id="KW-1185">Reference proteome</keyword>
<dbReference type="InterPro" id="IPR057941">
    <property type="entry name" value="TPR_TNPO3_IPO13_2nd"/>
</dbReference>
<dbReference type="Pfam" id="PF24138">
    <property type="entry name" value="TPR_TNPO3_IPO13_2nd"/>
    <property type="match status" value="1"/>
</dbReference>
<dbReference type="WBParaSite" id="PEQ_0000079901-mRNA-1">
    <property type="protein sequence ID" value="PEQ_0000079901-mRNA-1"/>
    <property type="gene ID" value="PEQ_0000079901"/>
</dbReference>
<sequence>LGLIFFQQSSDSPSQLHDAACECIVSALYRAEDTEVHRSLALSLQAACYSMIDGFNMAVAHEDCEKLQSYARVFSELNESLLQSMVSTPGVDLGDLKSLEMLLLLAGYHDYSVGYDSFVFISVECLEEAADQ</sequence>
<dbReference type="Proteomes" id="UP000887564">
    <property type="component" value="Unplaced"/>
</dbReference>
<reference evidence="2" key="1">
    <citation type="submission" date="2022-11" db="UniProtKB">
        <authorList>
            <consortium name="WormBaseParasite"/>
        </authorList>
    </citation>
    <scope>IDENTIFICATION</scope>
</reference>
<proteinExistence type="predicted"/>
<dbReference type="AlphaFoldDB" id="A0A914R2G8"/>
<protein>
    <submittedName>
        <fullName evidence="2">Uncharacterized protein</fullName>
    </submittedName>
</protein>
<dbReference type="Gene3D" id="1.25.10.10">
    <property type="entry name" value="Leucine-rich Repeat Variant"/>
    <property type="match status" value="1"/>
</dbReference>
<accession>A0A914R2G8</accession>
<evidence type="ECO:0000313" key="1">
    <source>
        <dbReference type="Proteomes" id="UP000887564"/>
    </source>
</evidence>